<dbReference type="NCBIfam" id="TIGR02168">
    <property type="entry name" value="SMC_prok_B"/>
    <property type="match status" value="1"/>
</dbReference>
<comment type="subcellular location">
    <subcellularLocation>
        <location evidence="6">Cytoplasm</location>
    </subcellularLocation>
</comment>
<comment type="domain">
    <text evidence="6">Contains large globular domains required for ATP hydrolysis at each terminus and a third globular domain forming a flexible hinge near the middle of the molecule. These domains are separated by coiled-coil structures.</text>
</comment>
<feature type="region of interest" description="Disordered" evidence="7">
    <location>
        <begin position="872"/>
        <end position="904"/>
    </location>
</feature>
<dbReference type="Pfam" id="PF06470">
    <property type="entry name" value="SMC_hinge"/>
    <property type="match status" value="1"/>
</dbReference>
<evidence type="ECO:0000256" key="2">
    <source>
        <dbReference type="ARBA" id="ARBA00022741"/>
    </source>
</evidence>
<dbReference type="Gene3D" id="1.20.1060.20">
    <property type="match status" value="1"/>
</dbReference>
<evidence type="ECO:0000256" key="7">
    <source>
        <dbReference type="SAM" id="MobiDB-lite"/>
    </source>
</evidence>
<dbReference type="HAMAP" id="MF_01894">
    <property type="entry name" value="Smc_prok"/>
    <property type="match status" value="1"/>
</dbReference>
<evidence type="ECO:0000313" key="10">
    <source>
        <dbReference type="Proteomes" id="UP000727962"/>
    </source>
</evidence>
<dbReference type="InterPro" id="IPR024704">
    <property type="entry name" value="SMC"/>
</dbReference>
<keyword evidence="2 6" id="KW-0547">Nucleotide-binding</keyword>
<feature type="coiled-coil region" evidence="6">
    <location>
        <begin position="262"/>
        <end position="387"/>
    </location>
</feature>
<evidence type="ECO:0000256" key="3">
    <source>
        <dbReference type="ARBA" id="ARBA00022840"/>
    </source>
</evidence>
<comment type="function">
    <text evidence="6">Required for chromosome condensation and partitioning.</text>
</comment>
<keyword evidence="1 6" id="KW-0963">Cytoplasm</keyword>
<keyword evidence="5 6" id="KW-0238">DNA-binding</keyword>
<reference evidence="9" key="1">
    <citation type="submission" date="2020-07" db="EMBL/GenBank/DDBJ databases">
        <title>Huge and variable diversity of episymbiotic CPR bacteria and DPANN archaea in groundwater ecosystems.</title>
        <authorList>
            <person name="He C.Y."/>
            <person name="Keren R."/>
            <person name="Whittaker M."/>
            <person name="Farag I.F."/>
            <person name="Doudna J."/>
            <person name="Cate J.H.D."/>
            <person name="Banfield J.F."/>
        </authorList>
    </citation>
    <scope>NUCLEOTIDE SEQUENCE</scope>
    <source>
        <strain evidence="9">NC_groundwater_17_Pr7_B-0.1um_64_12</strain>
    </source>
</reference>
<dbReference type="InterPro" id="IPR036277">
    <property type="entry name" value="SMC_hinge_sf"/>
</dbReference>
<dbReference type="Gene3D" id="3.30.70.1620">
    <property type="match status" value="1"/>
</dbReference>
<organism evidence="9 10">
    <name type="scientific">Fimbriimonas ginsengisoli</name>
    <dbReference type="NCBI Taxonomy" id="1005039"/>
    <lineage>
        <taxon>Bacteria</taxon>
        <taxon>Bacillati</taxon>
        <taxon>Armatimonadota</taxon>
        <taxon>Fimbriimonadia</taxon>
        <taxon>Fimbriimonadales</taxon>
        <taxon>Fimbriimonadaceae</taxon>
        <taxon>Fimbriimonas</taxon>
    </lineage>
</organism>
<comment type="caution">
    <text evidence="9">The sequence shown here is derived from an EMBL/GenBank/DDBJ whole genome shotgun (WGS) entry which is preliminary data.</text>
</comment>
<dbReference type="GO" id="GO:0005694">
    <property type="term" value="C:chromosome"/>
    <property type="evidence" value="ECO:0007669"/>
    <property type="project" value="InterPro"/>
</dbReference>
<evidence type="ECO:0000259" key="8">
    <source>
        <dbReference type="SMART" id="SM00968"/>
    </source>
</evidence>
<keyword evidence="4 6" id="KW-0175">Coiled coil</keyword>
<dbReference type="GO" id="GO:0006260">
    <property type="term" value="P:DNA replication"/>
    <property type="evidence" value="ECO:0007669"/>
    <property type="project" value="UniProtKB-UniRule"/>
</dbReference>
<dbReference type="Proteomes" id="UP000727962">
    <property type="component" value="Unassembled WGS sequence"/>
</dbReference>
<dbReference type="GO" id="GO:0007062">
    <property type="term" value="P:sister chromatid cohesion"/>
    <property type="evidence" value="ECO:0007669"/>
    <property type="project" value="InterPro"/>
</dbReference>
<evidence type="ECO:0000256" key="5">
    <source>
        <dbReference type="ARBA" id="ARBA00023125"/>
    </source>
</evidence>
<name>A0A931LZJ8_FIMGI</name>
<sequence length="1153" mass="125626">MRLKRVRIFGFKTFAERTEFSLDGGVVAVVGPNGCGKSNLVDAILWGLGEGSARQLRAQLGQDVIFNGSSQRKPVGFTEVSLLFDNEDGALPLDAPEVAVTRRLNRAGESEYLINRQPCRLKDVHELLADSGLGRAGYAIVGQREIDQAISASPEDRRAWVDEAAGVQRYRARKLEAQRRMASAREHLTRVDDILRELEVQREPLREEAEVAARYRVTQDALRTIESGLLIRELASATKEMRACDERARGAARQAREHSGRAASLDAQAKKHVESLAKLETEAERARQARQDAITSIERCQAEMRVVEERVRSLVEAGVTLSEAGAAGAERLRTTQTELDALEAEVEQAGLALERIRLESAGAKGQAEALSRALETAEAELVAARQTHAKRLQAEVEARHRTKRAQEIRQELAGIDRAMPELDKALTEARSQLDGAQSRVAEVLMETATLEQARAELGKLADESTTQRLDLLAEKSALDGRIRGMEATLEAHEGLSQGPKEVIAAAGRGELTHRYSAIADYVQAPAELAIAIEIALGSSANDLIVESEEAASSGIAWLTQHRKGRATFHPRAYRRGLARADIKPGDGLIGRASDLVTFAEEHRAIFEELLGSVAIVQDAKAANRVVRSGEWDRAVTLEGEVVFASGARTGGRTNGQGGGFIRRRAELEGLGSTATDLANAITELEDGELARVAEAEALAVRQAALRLNEVQARAMLDEARGYLRAIEHELAATKKEHVRLTAEFAGLEKNPEGLPLSPDLPGLQAVRDNALQALIAGNSDIEQASARIAEAESRLQQAKDRSAACLRRLQAAQEDESHRERRLAKLGPEKERLSEEIARQTDLARKAAVNRAEADSQLAELQTRRAESLRLSGELTEQARAARDQATVASESAHTAELGRARAESRRATAAERLLEEYGIGEDEALAREPTVELPSDAASLAPRLRRELKAMGEVNLGAIDAFERLTSRFDDLDGQRQDILGSIAQLHSSIGELDQLTRDRFLETFGRLQVEFADLFQRLFGGGEGRLTLTDPGEVLDCGIEIDLTLPGKRPQRLELLSGGERALCAIAFLFGLLRVKPSPLVVLDEVDAPLDGRNVERFAEVLSEFSASTQFIVVTHNPATIESAPVWLGVTMQEPGVSTLVPARTPALSYA</sequence>
<dbReference type="AlphaFoldDB" id="A0A931LZJ8"/>
<dbReference type="PANTHER" id="PTHR43977">
    <property type="entry name" value="STRUCTURAL MAINTENANCE OF CHROMOSOMES PROTEIN 3"/>
    <property type="match status" value="1"/>
</dbReference>
<dbReference type="GO" id="GO:0016887">
    <property type="term" value="F:ATP hydrolysis activity"/>
    <property type="evidence" value="ECO:0007669"/>
    <property type="project" value="InterPro"/>
</dbReference>
<dbReference type="Pfam" id="PF02463">
    <property type="entry name" value="SMC_N"/>
    <property type="match status" value="1"/>
</dbReference>
<evidence type="ECO:0000256" key="6">
    <source>
        <dbReference type="HAMAP-Rule" id="MF_01894"/>
    </source>
</evidence>
<dbReference type="GO" id="GO:0005524">
    <property type="term" value="F:ATP binding"/>
    <property type="evidence" value="ECO:0007669"/>
    <property type="project" value="UniProtKB-UniRule"/>
</dbReference>
<feature type="region of interest" description="Disordered" evidence="7">
    <location>
        <begin position="811"/>
        <end position="836"/>
    </location>
</feature>
<keyword evidence="3 6" id="KW-0067">ATP-binding</keyword>
<gene>
    <name evidence="6 9" type="primary">smc</name>
    <name evidence="9" type="ORF">HYR64_03310</name>
</gene>
<dbReference type="SUPFAM" id="SSF75553">
    <property type="entry name" value="Smc hinge domain"/>
    <property type="match status" value="1"/>
</dbReference>
<dbReference type="GO" id="GO:0007059">
    <property type="term" value="P:chromosome segregation"/>
    <property type="evidence" value="ECO:0007669"/>
    <property type="project" value="UniProtKB-UniRule"/>
</dbReference>
<dbReference type="InterPro" id="IPR010935">
    <property type="entry name" value="SMC_hinge"/>
</dbReference>
<dbReference type="EMBL" id="JACOSL010000022">
    <property type="protein sequence ID" value="MBI1756116.1"/>
    <property type="molecule type" value="Genomic_DNA"/>
</dbReference>
<dbReference type="GO" id="GO:0005737">
    <property type="term" value="C:cytoplasm"/>
    <property type="evidence" value="ECO:0007669"/>
    <property type="project" value="UniProtKB-SubCell"/>
</dbReference>
<dbReference type="Gene3D" id="3.40.50.300">
    <property type="entry name" value="P-loop containing nucleotide triphosphate hydrolases"/>
    <property type="match status" value="2"/>
</dbReference>
<evidence type="ECO:0000256" key="4">
    <source>
        <dbReference type="ARBA" id="ARBA00023054"/>
    </source>
</evidence>
<evidence type="ECO:0000256" key="1">
    <source>
        <dbReference type="ARBA" id="ARBA00022490"/>
    </source>
</evidence>
<dbReference type="GO" id="GO:0030261">
    <property type="term" value="P:chromosome condensation"/>
    <property type="evidence" value="ECO:0007669"/>
    <property type="project" value="InterPro"/>
</dbReference>
<accession>A0A931LZJ8</accession>
<protein>
    <recommendedName>
        <fullName evidence="6">Chromosome partition protein Smc</fullName>
    </recommendedName>
</protein>
<feature type="coiled-coil region" evidence="6">
    <location>
        <begin position="716"/>
        <end position="750"/>
    </location>
</feature>
<dbReference type="InterPro" id="IPR003395">
    <property type="entry name" value="RecF/RecN/SMC_N"/>
</dbReference>
<evidence type="ECO:0000313" key="9">
    <source>
        <dbReference type="EMBL" id="MBI1756116.1"/>
    </source>
</evidence>
<proteinExistence type="inferred from homology"/>
<feature type="binding site" evidence="6">
    <location>
        <begin position="32"/>
        <end position="39"/>
    </location>
    <ligand>
        <name>ATP</name>
        <dbReference type="ChEBI" id="CHEBI:30616"/>
    </ligand>
</feature>
<comment type="similarity">
    <text evidence="6">Belongs to the SMC family.</text>
</comment>
<dbReference type="GO" id="GO:0003677">
    <property type="term" value="F:DNA binding"/>
    <property type="evidence" value="ECO:0007669"/>
    <property type="project" value="UniProtKB-UniRule"/>
</dbReference>
<feature type="domain" description="SMC hinge" evidence="8">
    <location>
        <begin position="512"/>
        <end position="626"/>
    </location>
</feature>
<feature type="compositionally biased region" description="Basic and acidic residues" evidence="7">
    <location>
        <begin position="827"/>
        <end position="836"/>
    </location>
</feature>
<comment type="subunit">
    <text evidence="6">Homodimer.</text>
</comment>
<dbReference type="InterPro" id="IPR027417">
    <property type="entry name" value="P-loop_NTPase"/>
</dbReference>
<dbReference type="InterPro" id="IPR011890">
    <property type="entry name" value="SMC_prok"/>
</dbReference>
<dbReference type="SUPFAM" id="SSF52540">
    <property type="entry name" value="P-loop containing nucleoside triphosphate hydrolases"/>
    <property type="match status" value="1"/>
</dbReference>
<dbReference type="SMART" id="SM00968">
    <property type="entry name" value="SMC_hinge"/>
    <property type="match status" value="1"/>
</dbReference>
<dbReference type="PIRSF" id="PIRSF005719">
    <property type="entry name" value="SMC"/>
    <property type="match status" value="1"/>
</dbReference>